<feature type="transmembrane region" description="Helical" evidence="6">
    <location>
        <begin position="88"/>
        <end position="107"/>
    </location>
</feature>
<gene>
    <name evidence="9" type="ORF">SAMN05192574_102207</name>
</gene>
<feature type="domain" description="YWFCY" evidence="8">
    <location>
        <begin position="44"/>
        <end position="147"/>
    </location>
</feature>
<dbReference type="STRING" id="551995.SAMN05192574_102207"/>
<dbReference type="InterPro" id="IPR027417">
    <property type="entry name" value="P-loop_NTPase"/>
</dbReference>
<dbReference type="PANTHER" id="PTHR37937:SF1">
    <property type="entry name" value="CONJUGATIVE TRANSFER: DNA TRANSPORT"/>
    <property type="match status" value="1"/>
</dbReference>
<evidence type="ECO:0000313" key="9">
    <source>
        <dbReference type="EMBL" id="SEN02237.1"/>
    </source>
</evidence>
<evidence type="ECO:0000313" key="10">
    <source>
        <dbReference type="Proteomes" id="UP000198942"/>
    </source>
</evidence>
<keyword evidence="9" id="KW-0238">DNA-binding</keyword>
<dbReference type="GO" id="GO:0005886">
    <property type="term" value="C:plasma membrane"/>
    <property type="evidence" value="ECO:0007669"/>
    <property type="project" value="UniProtKB-SubCell"/>
</dbReference>
<dbReference type="PANTHER" id="PTHR37937">
    <property type="entry name" value="CONJUGATIVE TRANSFER: DNA TRANSPORT"/>
    <property type="match status" value="1"/>
</dbReference>
<dbReference type="Pfam" id="PF14293">
    <property type="entry name" value="YWFCY"/>
    <property type="match status" value="1"/>
</dbReference>
<keyword evidence="5 6" id="KW-0472">Membrane</keyword>
<protein>
    <submittedName>
        <fullName evidence="9">Type IV secretion-system coupling protein DNA-binding domain-containing protein</fullName>
    </submittedName>
</protein>
<evidence type="ECO:0000256" key="1">
    <source>
        <dbReference type="ARBA" id="ARBA00004651"/>
    </source>
</evidence>
<feature type="transmembrane region" description="Helical" evidence="6">
    <location>
        <begin position="12"/>
        <end position="31"/>
    </location>
</feature>
<feature type="transmembrane region" description="Helical" evidence="6">
    <location>
        <begin position="119"/>
        <end position="139"/>
    </location>
</feature>
<accession>A0A1H8D6W4</accession>
<dbReference type="SUPFAM" id="SSF52540">
    <property type="entry name" value="P-loop containing nucleoside triphosphate hydrolases"/>
    <property type="match status" value="1"/>
</dbReference>
<evidence type="ECO:0000256" key="4">
    <source>
        <dbReference type="ARBA" id="ARBA00022989"/>
    </source>
</evidence>
<dbReference type="Gene3D" id="3.40.50.300">
    <property type="entry name" value="P-loop containing nucleotide triphosphate hydrolases"/>
    <property type="match status" value="1"/>
</dbReference>
<dbReference type="GO" id="GO:0003677">
    <property type="term" value="F:DNA binding"/>
    <property type="evidence" value="ECO:0007669"/>
    <property type="project" value="UniProtKB-KW"/>
</dbReference>
<dbReference type="CDD" id="cd01127">
    <property type="entry name" value="TrwB_TraG_TraD_VirD4"/>
    <property type="match status" value="1"/>
</dbReference>
<dbReference type="EMBL" id="FOCL01000002">
    <property type="protein sequence ID" value="SEN02237.1"/>
    <property type="molecule type" value="Genomic_DNA"/>
</dbReference>
<dbReference type="InterPro" id="IPR019476">
    <property type="entry name" value="T4SS_TraD_DNA-bd"/>
</dbReference>
<evidence type="ECO:0000256" key="5">
    <source>
        <dbReference type="ARBA" id="ARBA00023136"/>
    </source>
</evidence>
<dbReference type="AlphaFoldDB" id="A0A1H8D6W4"/>
<keyword evidence="10" id="KW-1185">Reference proteome</keyword>
<dbReference type="InterPro" id="IPR025988">
    <property type="entry name" value="YWFCY_dom"/>
</dbReference>
<keyword evidence="3 6" id="KW-0812">Transmembrane</keyword>
<comment type="subcellular location">
    <subcellularLocation>
        <location evidence="1">Cell membrane</location>
        <topology evidence="1">Multi-pass membrane protein</topology>
    </subcellularLocation>
</comment>
<keyword evidence="4 6" id="KW-1133">Transmembrane helix</keyword>
<keyword evidence="2" id="KW-1003">Cell membrane</keyword>
<feature type="domain" description="Type IV secretion system coupling protein TraD DNA-binding" evidence="7">
    <location>
        <begin position="199"/>
        <end position="543"/>
    </location>
</feature>
<sequence length="657" mass="73533">MEETREQQKLHGFMQAAIYLSVLLEVVIFVYRKAPFWGFFFTPLDKIAHIAIYDSLVYSKLTTMTLMCLVSIGTLAKKEKDLNPKKHIVYPLSLGLFLFFGSIILQGRTSAFAFAYTSWFNLAYIISSFIGALMTSLAMDNISKLIKSGLGKDQWNTEAESFMQPVGKLETPYSVNIPMLFYYKGKVRNGWINIVNVFRGTIVIGTPGSGKSFSVINPFIRQLIAKQFTVCLYDFKYPDLGHIAYYHYLLAKQQGKLKGFTFHVVNLNEVEKSRRINPWRADYIRSLADASETAEALVEALKKGDRSGGSDQFFTQSAINFLASCIYFMSKFKNGVLSSFPHVLALLNCSYEEIFNALTSEPELRPLLSPFMTAYNAKAFDQLEGQIGTLKIFTSRLATKETFWIFSGNDFDLKISSKENPAMLVLANDPSTQNINSACYSIVVNRLTKLINSKGNLPSALIVDECPSLYINKCDNLIATARSNHVCVCLGFQEIPMLNQQYGKETAAVLTSVIGNVLSGSVRNKETLEWLERLFGKSKQIGEGLSIDRNKTSTSLNEKLEALIPAGKIASLNAGEMVGVIAADARETYTGQFETSAVNCRISLDLKAIAKEEKGYKPLPTFYNFGDKKDEILRQNFSRITLEIQQMVSQFRSSSAQ</sequence>
<name>A0A1H8D6W4_9SPHI</name>
<dbReference type="OrthoDB" id="102453at2"/>
<evidence type="ECO:0000259" key="8">
    <source>
        <dbReference type="Pfam" id="PF14293"/>
    </source>
</evidence>
<evidence type="ECO:0000256" key="6">
    <source>
        <dbReference type="SAM" id="Phobius"/>
    </source>
</evidence>
<proteinExistence type="predicted"/>
<dbReference type="RefSeq" id="WP_091209175.1">
    <property type="nucleotide sequence ID" value="NZ_FOCL01000002.1"/>
</dbReference>
<evidence type="ECO:0000259" key="7">
    <source>
        <dbReference type="Pfam" id="PF10412"/>
    </source>
</evidence>
<dbReference type="InterPro" id="IPR051539">
    <property type="entry name" value="T4SS-coupling_protein"/>
</dbReference>
<dbReference type="Pfam" id="PF10412">
    <property type="entry name" value="TrwB_AAD_bind"/>
    <property type="match status" value="1"/>
</dbReference>
<evidence type="ECO:0000256" key="3">
    <source>
        <dbReference type="ARBA" id="ARBA00022692"/>
    </source>
</evidence>
<reference evidence="10" key="1">
    <citation type="submission" date="2016-10" db="EMBL/GenBank/DDBJ databases">
        <authorList>
            <person name="Varghese N."/>
            <person name="Submissions S."/>
        </authorList>
    </citation>
    <scope>NUCLEOTIDE SEQUENCE [LARGE SCALE GENOMIC DNA]</scope>
    <source>
        <strain evidence="10">Gh-48</strain>
    </source>
</reference>
<dbReference type="Proteomes" id="UP000198942">
    <property type="component" value="Unassembled WGS sequence"/>
</dbReference>
<organism evidence="9 10">
    <name type="scientific">Mucilaginibacter gossypiicola</name>
    <dbReference type="NCBI Taxonomy" id="551995"/>
    <lineage>
        <taxon>Bacteria</taxon>
        <taxon>Pseudomonadati</taxon>
        <taxon>Bacteroidota</taxon>
        <taxon>Sphingobacteriia</taxon>
        <taxon>Sphingobacteriales</taxon>
        <taxon>Sphingobacteriaceae</taxon>
        <taxon>Mucilaginibacter</taxon>
    </lineage>
</organism>
<evidence type="ECO:0000256" key="2">
    <source>
        <dbReference type="ARBA" id="ARBA00022475"/>
    </source>
</evidence>